<dbReference type="EMBL" id="JAUEPS010000076">
    <property type="protein sequence ID" value="KAK0440476.1"/>
    <property type="molecule type" value="Genomic_DNA"/>
</dbReference>
<feature type="non-terminal residue" evidence="1">
    <location>
        <position position="86"/>
    </location>
</feature>
<dbReference type="AlphaFoldDB" id="A0AA39MMQ1"/>
<comment type="caution">
    <text evidence="1">The sequence shown here is derived from an EMBL/GenBank/DDBJ whole genome shotgun (WGS) entry which is preliminary data.</text>
</comment>
<protein>
    <submittedName>
        <fullName evidence="1">Uncharacterized protein</fullName>
    </submittedName>
</protein>
<evidence type="ECO:0000313" key="2">
    <source>
        <dbReference type="Proteomes" id="UP001175211"/>
    </source>
</evidence>
<keyword evidence="2" id="KW-1185">Reference proteome</keyword>
<accession>A0AA39MMQ1</accession>
<sequence>YVDSAIASVKEFRNDQGKVVQVIASYGLPMDIILGFHSTCVMNIIGYKFAYCFYPNVTIHERASIIHVGHDLNSVHACEKWESQGW</sequence>
<reference evidence="1" key="1">
    <citation type="submission" date="2023-06" db="EMBL/GenBank/DDBJ databases">
        <authorList>
            <consortium name="Lawrence Berkeley National Laboratory"/>
            <person name="Ahrendt S."/>
            <person name="Sahu N."/>
            <person name="Indic B."/>
            <person name="Wong-Bajracharya J."/>
            <person name="Merenyi Z."/>
            <person name="Ke H.-M."/>
            <person name="Monk M."/>
            <person name="Kocsube S."/>
            <person name="Drula E."/>
            <person name="Lipzen A."/>
            <person name="Balint B."/>
            <person name="Henrissat B."/>
            <person name="Andreopoulos B."/>
            <person name="Martin F.M."/>
            <person name="Harder C.B."/>
            <person name="Rigling D."/>
            <person name="Ford K.L."/>
            <person name="Foster G.D."/>
            <person name="Pangilinan J."/>
            <person name="Papanicolaou A."/>
            <person name="Barry K."/>
            <person name="LaButti K."/>
            <person name="Viragh M."/>
            <person name="Koriabine M."/>
            <person name="Yan M."/>
            <person name="Riley R."/>
            <person name="Champramary S."/>
            <person name="Plett K.L."/>
            <person name="Tsai I.J."/>
            <person name="Slot J."/>
            <person name="Sipos G."/>
            <person name="Plett J."/>
            <person name="Nagy L.G."/>
            <person name="Grigoriev I.V."/>
        </authorList>
    </citation>
    <scope>NUCLEOTIDE SEQUENCE</scope>
    <source>
        <strain evidence="1">CCBAS 213</strain>
    </source>
</reference>
<gene>
    <name evidence="1" type="ORF">EV420DRAFT_1279121</name>
</gene>
<proteinExistence type="predicted"/>
<name>A0AA39MMQ1_ARMTA</name>
<dbReference type="Proteomes" id="UP001175211">
    <property type="component" value="Unassembled WGS sequence"/>
</dbReference>
<organism evidence="1 2">
    <name type="scientific">Armillaria tabescens</name>
    <name type="common">Ringless honey mushroom</name>
    <name type="synonym">Agaricus tabescens</name>
    <dbReference type="NCBI Taxonomy" id="1929756"/>
    <lineage>
        <taxon>Eukaryota</taxon>
        <taxon>Fungi</taxon>
        <taxon>Dikarya</taxon>
        <taxon>Basidiomycota</taxon>
        <taxon>Agaricomycotina</taxon>
        <taxon>Agaricomycetes</taxon>
        <taxon>Agaricomycetidae</taxon>
        <taxon>Agaricales</taxon>
        <taxon>Marasmiineae</taxon>
        <taxon>Physalacriaceae</taxon>
        <taxon>Desarmillaria</taxon>
    </lineage>
</organism>
<evidence type="ECO:0000313" key="1">
    <source>
        <dbReference type="EMBL" id="KAK0440476.1"/>
    </source>
</evidence>
<dbReference type="GeneID" id="85351670"/>
<dbReference type="RefSeq" id="XP_060323637.1">
    <property type="nucleotide sequence ID" value="XM_060468122.1"/>
</dbReference>